<reference evidence="3" key="1">
    <citation type="submission" date="2021-01" db="EMBL/GenBank/DDBJ databases">
        <title>Whole genome shotgun sequence of Actinoplanes capillaceus NBRC 16408.</title>
        <authorList>
            <person name="Komaki H."/>
            <person name="Tamura T."/>
        </authorList>
    </citation>
    <scope>NUCLEOTIDE SEQUENCE [LARGE SCALE GENOMIC DNA]</scope>
    <source>
        <strain evidence="3">NBRC 16408</strain>
    </source>
</reference>
<feature type="region of interest" description="Disordered" evidence="1">
    <location>
        <begin position="47"/>
        <end position="112"/>
    </location>
</feature>
<feature type="compositionally biased region" description="Basic and acidic residues" evidence="1">
    <location>
        <begin position="1"/>
        <end position="17"/>
    </location>
</feature>
<comment type="caution">
    <text evidence="3">The sequence shown here is derived from an EMBL/GenBank/DDBJ whole genome shotgun (WGS) entry which is preliminary data.</text>
</comment>
<evidence type="ECO:0000256" key="2">
    <source>
        <dbReference type="SAM" id="Phobius"/>
    </source>
</evidence>
<evidence type="ECO:0000256" key="1">
    <source>
        <dbReference type="SAM" id="MobiDB-lite"/>
    </source>
</evidence>
<proteinExistence type="predicted"/>
<dbReference type="EMBL" id="BOMF01000045">
    <property type="protein sequence ID" value="GID45122.1"/>
    <property type="molecule type" value="Genomic_DNA"/>
</dbReference>
<gene>
    <name evidence="3" type="ORF">Aca07nite_23970</name>
</gene>
<evidence type="ECO:0000313" key="3">
    <source>
        <dbReference type="EMBL" id="GID45122.1"/>
    </source>
</evidence>
<feature type="compositionally biased region" description="Polar residues" evidence="1">
    <location>
        <begin position="101"/>
        <end position="112"/>
    </location>
</feature>
<name>A0ABQ3WFM3_9ACTN</name>
<accession>A0ABQ3WFM3</accession>
<feature type="transmembrane region" description="Helical" evidence="2">
    <location>
        <begin position="24"/>
        <end position="46"/>
    </location>
</feature>
<keyword evidence="2" id="KW-1133">Transmembrane helix</keyword>
<organism evidence="3">
    <name type="scientific">Actinoplanes campanulatus</name>
    <dbReference type="NCBI Taxonomy" id="113559"/>
    <lineage>
        <taxon>Bacteria</taxon>
        <taxon>Bacillati</taxon>
        <taxon>Actinomycetota</taxon>
        <taxon>Actinomycetes</taxon>
        <taxon>Micromonosporales</taxon>
        <taxon>Micromonosporaceae</taxon>
        <taxon>Actinoplanes</taxon>
    </lineage>
</organism>
<keyword evidence="2" id="KW-0812">Transmembrane</keyword>
<protein>
    <submittedName>
        <fullName evidence="3">Uncharacterized protein</fullName>
    </submittedName>
</protein>
<sequence length="236" mass="24325">MSYDEDPRLPADTPERATRRRGQVAIGVAGAVAVLSGAGFLATQLMNESQPTLPEPAALAPQTTPTSPGVGATGVSPSDARTPGKATKQAAPAQRSPAPTPASSRVPNAEQASSAIADLRKRFGFGGPGVAERTERLGEGTVRIMTAKSDLTGNRKLILSGDDGTPVGGGVHCTTDVPPGTAMSPPPPPPPSPPETLLCWRMSTDRSVITMATTTEGEPSTADSIAVIQREWDRLD</sequence>
<keyword evidence="2" id="KW-0472">Membrane</keyword>
<dbReference type="RefSeq" id="WP_204295648.1">
    <property type="nucleotide sequence ID" value="NZ_BAAAGQ010000003.1"/>
</dbReference>
<feature type="region of interest" description="Disordered" evidence="1">
    <location>
        <begin position="1"/>
        <end position="23"/>
    </location>
</feature>